<evidence type="ECO:0000313" key="1">
    <source>
        <dbReference type="EMBL" id="ETX02060.1"/>
    </source>
</evidence>
<dbReference type="SUPFAM" id="SSF69318">
    <property type="entry name" value="Integrin alpha N-terminal domain"/>
    <property type="match status" value="1"/>
</dbReference>
<gene>
    <name evidence="1" type="ORF">ETSY1_05000</name>
</gene>
<comment type="caution">
    <text evidence="1">The sequence shown here is derived from an EMBL/GenBank/DDBJ whole genome shotgun (WGS) entry which is preliminary data.</text>
</comment>
<reference evidence="1 2" key="1">
    <citation type="journal article" date="2014" name="Nature">
        <title>An environmental bacterial taxon with a large and distinct metabolic repertoire.</title>
        <authorList>
            <person name="Wilson M.C."/>
            <person name="Mori T."/>
            <person name="Ruckert C."/>
            <person name="Uria A.R."/>
            <person name="Helf M.J."/>
            <person name="Takada K."/>
            <person name="Gernert C."/>
            <person name="Steffens U.A."/>
            <person name="Heycke N."/>
            <person name="Schmitt S."/>
            <person name="Rinke C."/>
            <person name="Helfrich E.J."/>
            <person name="Brachmann A.O."/>
            <person name="Gurgui C."/>
            <person name="Wakimoto T."/>
            <person name="Kracht M."/>
            <person name="Crusemann M."/>
            <person name="Hentschel U."/>
            <person name="Abe I."/>
            <person name="Matsunaga S."/>
            <person name="Kalinowski J."/>
            <person name="Takeyama H."/>
            <person name="Piel J."/>
        </authorList>
    </citation>
    <scope>NUCLEOTIDE SEQUENCE [LARGE SCALE GENOMIC DNA]</scope>
    <source>
        <strain evidence="2">TSY1</strain>
    </source>
</reference>
<keyword evidence="2" id="KW-1185">Reference proteome</keyword>
<dbReference type="InterPro" id="IPR028994">
    <property type="entry name" value="Integrin_alpha_N"/>
</dbReference>
<evidence type="ECO:0000313" key="2">
    <source>
        <dbReference type="Proteomes" id="UP000019141"/>
    </source>
</evidence>
<proteinExistence type="predicted"/>
<name>W4LVY4_ENTF1</name>
<organism evidence="1 2">
    <name type="scientific">Entotheonella factor</name>
    <dbReference type="NCBI Taxonomy" id="1429438"/>
    <lineage>
        <taxon>Bacteria</taxon>
        <taxon>Pseudomonadati</taxon>
        <taxon>Nitrospinota/Tectimicrobiota group</taxon>
        <taxon>Candidatus Tectimicrobiota</taxon>
        <taxon>Candidatus Entotheonellia</taxon>
        <taxon>Candidatus Entotheonellales</taxon>
        <taxon>Candidatus Entotheonellaceae</taxon>
        <taxon>Candidatus Entotheonella</taxon>
    </lineage>
</organism>
<sequence length="670" mass="72812">MNYDMMATKETRVIDNLRGVVQYPAGRARAVRQGLLLFCILGWFWGPSGWAQEAVTAASVSSQLATELVRYFPPVTGEVIKVDGKHIYVDLGVKDEVWTGLRLSIFRQGEALKHPTTGAVVGYDEQTLGHITLVRLSENHSVGVYIQAPEGQAPEGEFVQPGDQVRLTAGRIRVSLLPPTGPLPASLTPETLSTQLRSDLEATGRFRVEGVERVNAWLVERGVTLDAAVQSPYLQRLTKSLQTPYVVQPTLKAVQDRAILALRLLASTQTEPVAEASAVLTDEAVVADAPSSGKAVPVPAPVPENAGKFGGLFRQPLQAQPGEHGLNITEGMTELHRLDEELIGFDAGDPDGDGRVEVVVATDSRISLYQLRDQSLQLIAAFQAGRQGRLMSAQLVRLNPGSPLGIVVNQQVDTEGVDSFVLALRDQQLVYWQEHIYETLLAVDHDGDGTNDRIWTQTVDDRLFFSRDHVQEYIPGNGQLQLQNTLKVPYPFRATGAALARLGTEAGASPHLVFVDERNRLRIYRDQEKLWESADFVGGSYAEAQLGQGGEVDIQIGKVITNSFAFEPIPEAVDVDGDGIEEVFVIRNGASLGGVIPNRTRYATGDIALLRAGPYGYNLSPVSPKFDGMVSGMSIVPSPVPGVLIAISKRQGVLGRKQQTIIFLGRLPLS</sequence>
<protein>
    <submittedName>
        <fullName evidence="1">Uncharacterized protein</fullName>
    </submittedName>
</protein>
<dbReference type="AlphaFoldDB" id="W4LVY4"/>
<dbReference type="Proteomes" id="UP000019141">
    <property type="component" value="Unassembled WGS sequence"/>
</dbReference>
<accession>W4LVY4</accession>
<dbReference type="HOGENOM" id="CLU_409763_0_0_7"/>
<dbReference type="EMBL" id="AZHW01000179">
    <property type="protein sequence ID" value="ETX02060.1"/>
    <property type="molecule type" value="Genomic_DNA"/>
</dbReference>